<sequence length="317" mass="35428">MQPIKRQRTESESEGGQPVRSDIWFDDGNIIVQAEDTQFRVYRGTLCSTSEVFKDTISNMIEAKGIEGCPILFLSDYAADVTYIFRTIFYRWSYQDHEPLPFGAISAFLRLGRKYEMKPLFDGALRRLTAVFPQSIEQYASGNMNKNIVFDNPEAPDRRSEIVIDTIVLARTLELPFLLPSAFWFASTNILSIGTKNIGAISEGDRVTIFSAVNPLRVAYADYLFDWLDETKVEAAGCSLPQTCGPTKVSHSLNFWKPPGSALVLSWRPAAAQGLCRSCAGLGKKRYGEGAKRLWKELPSFFGLPAWEELLAGAPNV</sequence>
<dbReference type="InterPro" id="IPR011333">
    <property type="entry name" value="SKP1/BTB/POZ_sf"/>
</dbReference>
<accession>A0A8H6YY76</accession>
<evidence type="ECO:0000313" key="2">
    <source>
        <dbReference type="EMBL" id="KAF7368663.1"/>
    </source>
</evidence>
<dbReference type="Proteomes" id="UP000620124">
    <property type="component" value="Unassembled WGS sequence"/>
</dbReference>
<dbReference type="OrthoDB" id="2879636at2759"/>
<comment type="caution">
    <text evidence="2">The sequence shown here is derived from an EMBL/GenBank/DDBJ whole genome shotgun (WGS) entry which is preliminary data.</text>
</comment>
<evidence type="ECO:0000256" key="1">
    <source>
        <dbReference type="SAM" id="MobiDB-lite"/>
    </source>
</evidence>
<proteinExistence type="predicted"/>
<dbReference type="AlphaFoldDB" id="A0A8H6YY76"/>
<gene>
    <name evidence="2" type="ORF">MVEN_00190600</name>
</gene>
<evidence type="ECO:0008006" key="4">
    <source>
        <dbReference type="Google" id="ProtNLM"/>
    </source>
</evidence>
<reference evidence="2" key="1">
    <citation type="submission" date="2020-05" db="EMBL/GenBank/DDBJ databases">
        <title>Mycena genomes resolve the evolution of fungal bioluminescence.</title>
        <authorList>
            <person name="Tsai I.J."/>
        </authorList>
    </citation>
    <scope>NUCLEOTIDE SEQUENCE</scope>
    <source>
        <strain evidence="2">CCC161011</strain>
    </source>
</reference>
<organism evidence="2 3">
    <name type="scientific">Mycena venus</name>
    <dbReference type="NCBI Taxonomy" id="2733690"/>
    <lineage>
        <taxon>Eukaryota</taxon>
        <taxon>Fungi</taxon>
        <taxon>Dikarya</taxon>
        <taxon>Basidiomycota</taxon>
        <taxon>Agaricomycotina</taxon>
        <taxon>Agaricomycetes</taxon>
        <taxon>Agaricomycetidae</taxon>
        <taxon>Agaricales</taxon>
        <taxon>Marasmiineae</taxon>
        <taxon>Mycenaceae</taxon>
        <taxon>Mycena</taxon>
    </lineage>
</organism>
<feature type="region of interest" description="Disordered" evidence="1">
    <location>
        <begin position="1"/>
        <end position="21"/>
    </location>
</feature>
<dbReference type="SUPFAM" id="SSF54695">
    <property type="entry name" value="POZ domain"/>
    <property type="match status" value="1"/>
</dbReference>
<name>A0A8H6YY76_9AGAR</name>
<evidence type="ECO:0000313" key="3">
    <source>
        <dbReference type="Proteomes" id="UP000620124"/>
    </source>
</evidence>
<dbReference type="EMBL" id="JACAZI010000002">
    <property type="protein sequence ID" value="KAF7368663.1"/>
    <property type="molecule type" value="Genomic_DNA"/>
</dbReference>
<protein>
    <recommendedName>
        <fullName evidence="4">BTB domain-containing protein</fullName>
    </recommendedName>
</protein>
<keyword evidence="3" id="KW-1185">Reference proteome</keyword>